<comment type="caution">
    <text evidence="1">The sequence shown here is derived from an EMBL/GenBank/DDBJ whole genome shotgun (WGS) entry which is preliminary data.</text>
</comment>
<evidence type="ECO:0000313" key="1">
    <source>
        <dbReference type="EMBL" id="RKO61857.1"/>
    </source>
</evidence>
<sequence length="501" mass="58328">MSEEVMKALAVMNGTVGMKTELTNPKETLKRLSVLPYRLIDALEETGKEEDFLNLINVTANTVNETYHRLLVEGKQHKLHWGETREEMENVIRAHFPDWFEKADKIVRRWEIRQELKKELNSLISRVKRFTTALISTEEEAETRKAEIRQQFSKWLDKVVQNELNEEKEALEKEWVEALQECLQFVDKKLAEEPAHLLYYKTGNRVSVKVNLHKNEYTSYGRGVVRYNKGEDRDKFPLIVSVGYIEGFLYANGVRDEDIYVDPMSVDRFYSFEEVVSVNLTPAFVKEWYNRDCPILYRHTPNKDRSTNMLGMPICHFSTVLIESSWSTVYVDESLTGEEVERLIRGHEDTRIAREIRNMLEAKGLKESGELKRIEAEVEAFDQKVQAVIDKHAPMILNALANRYPHVSKWKKSENGEEKLYINENVFGLDCGFLYVRTTDPDYNKKRSLIRNAKPSVSPWMNVHMPYGCQSTTLQRAQFEIVKPIVERELGVILVGHTVLD</sequence>
<evidence type="ECO:0000313" key="2">
    <source>
        <dbReference type="Proteomes" id="UP000286235"/>
    </source>
</evidence>
<proteinExistence type="predicted"/>
<dbReference type="AlphaFoldDB" id="A0A420VDV1"/>
<dbReference type="RefSeq" id="WP_147402812.1">
    <property type="nucleotide sequence ID" value="NZ_AZRV01000035.1"/>
</dbReference>
<gene>
    <name evidence="1" type="ORF">Cdeb_01352</name>
</gene>
<dbReference type="Proteomes" id="UP000286235">
    <property type="component" value="Unassembled WGS sequence"/>
</dbReference>
<reference evidence="1 2" key="1">
    <citation type="submission" date="2013-12" db="EMBL/GenBank/DDBJ databases">
        <title>Genome and proteome characterization of Caldibacillus debilis GB1 derived from a cellulolytic aero-tolerant co-culture.</title>
        <authorList>
            <person name="Wushke S.T."/>
            <person name="Zhang X."/>
            <person name="Fristensky B."/>
            <person name="Wilkins J.A."/>
            <person name="Levin D.B."/>
            <person name="Sparling R."/>
        </authorList>
    </citation>
    <scope>NUCLEOTIDE SEQUENCE [LARGE SCALE GENOMIC DNA]</scope>
    <source>
        <strain evidence="1 2">GB1</strain>
    </source>
</reference>
<name>A0A420VDV1_9BACI</name>
<keyword evidence="2" id="KW-1185">Reference proteome</keyword>
<protein>
    <submittedName>
        <fullName evidence="1">Uncharacterized protein</fullName>
    </submittedName>
</protein>
<dbReference type="EMBL" id="AZRV01000035">
    <property type="protein sequence ID" value="RKO61857.1"/>
    <property type="molecule type" value="Genomic_DNA"/>
</dbReference>
<organism evidence="1 2">
    <name type="scientific">Caldibacillus debilis GB1</name>
    <dbReference type="NCBI Taxonomy" id="1339248"/>
    <lineage>
        <taxon>Bacteria</taxon>
        <taxon>Bacillati</taxon>
        <taxon>Bacillota</taxon>
        <taxon>Bacilli</taxon>
        <taxon>Bacillales</taxon>
        <taxon>Bacillaceae</taxon>
        <taxon>Caldibacillus</taxon>
    </lineage>
</organism>
<accession>A0A420VDV1</accession>